<comment type="caution">
    <text evidence="1">The sequence shown here is derived from an EMBL/GenBank/DDBJ whole genome shotgun (WGS) entry which is preliminary data.</text>
</comment>
<name>A0A2M8WMN2_9RHOB</name>
<dbReference type="CDD" id="cd07812">
    <property type="entry name" value="SRPBCC"/>
    <property type="match status" value="1"/>
</dbReference>
<evidence type="ECO:0000313" key="2">
    <source>
        <dbReference type="Proteomes" id="UP000228531"/>
    </source>
</evidence>
<organism evidence="1 2">
    <name type="scientific">Yoonia maricola</name>
    <dbReference type="NCBI Taxonomy" id="420999"/>
    <lineage>
        <taxon>Bacteria</taxon>
        <taxon>Pseudomonadati</taxon>
        <taxon>Pseudomonadota</taxon>
        <taxon>Alphaproteobacteria</taxon>
        <taxon>Rhodobacterales</taxon>
        <taxon>Paracoccaceae</taxon>
        <taxon>Yoonia</taxon>
    </lineage>
</organism>
<dbReference type="AlphaFoldDB" id="A0A2M8WMN2"/>
<evidence type="ECO:0000313" key="1">
    <source>
        <dbReference type="EMBL" id="PJI92136.1"/>
    </source>
</evidence>
<dbReference type="Proteomes" id="UP000228531">
    <property type="component" value="Unassembled WGS sequence"/>
</dbReference>
<dbReference type="RefSeq" id="WP_100366990.1">
    <property type="nucleotide sequence ID" value="NZ_PGTY01000001.1"/>
</dbReference>
<dbReference type="OrthoDB" id="7428016at2"/>
<sequence length="154" mass="17728">MPYTITVDATYGADADRVFEDALDFSEMQEAMKGLAVYEGLPDRAVQQGDTIYVDVTMFKILKTRDHCMHVERLDRDARIVQSREHNKAIKRWDHTLSVQPVDGGCLWRDRIVLDAGPTTCLTARFCQFVYARRHRLRKARSIQKSIVRGEVTP</sequence>
<dbReference type="EMBL" id="PGTY01000001">
    <property type="protein sequence ID" value="PJI92136.1"/>
    <property type="molecule type" value="Genomic_DNA"/>
</dbReference>
<keyword evidence="2" id="KW-1185">Reference proteome</keyword>
<accession>A0A2M8WMN2</accession>
<proteinExistence type="predicted"/>
<dbReference type="SUPFAM" id="SSF55961">
    <property type="entry name" value="Bet v1-like"/>
    <property type="match status" value="1"/>
</dbReference>
<protein>
    <submittedName>
        <fullName evidence="1">Uncharacterized protein</fullName>
    </submittedName>
</protein>
<gene>
    <name evidence="1" type="ORF">BC777_0980</name>
</gene>
<reference evidence="1 2" key="1">
    <citation type="submission" date="2017-11" db="EMBL/GenBank/DDBJ databases">
        <title>Genomic Encyclopedia of Archaeal and Bacterial Type Strains, Phase II (KMG-II): From Individual Species to Whole Genera.</title>
        <authorList>
            <person name="Goeker M."/>
        </authorList>
    </citation>
    <scope>NUCLEOTIDE SEQUENCE [LARGE SCALE GENOMIC DNA]</scope>
    <source>
        <strain evidence="1 2">DSM 29128</strain>
    </source>
</reference>